<feature type="transmembrane region" description="Helical" evidence="2">
    <location>
        <begin position="147"/>
        <end position="165"/>
    </location>
</feature>
<dbReference type="GO" id="GO:0015293">
    <property type="term" value="F:symporter activity"/>
    <property type="evidence" value="ECO:0007669"/>
    <property type="project" value="InterPro"/>
</dbReference>
<evidence type="ECO:0000256" key="1">
    <source>
        <dbReference type="ARBA" id="ARBA00009617"/>
    </source>
</evidence>
<dbReference type="SUPFAM" id="SSF103473">
    <property type="entry name" value="MFS general substrate transporter"/>
    <property type="match status" value="1"/>
</dbReference>
<dbReference type="EMBL" id="CP052766">
    <property type="protein sequence ID" value="QJR80715.1"/>
    <property type="molecule type" value="Genomic_DNA"/>
</dbReference>
<sequence>MVSLSKWQRVSYASGAFAKSLQWNSTEFILLYYFAEIVGLGTMQAGLILFISFIWSGLLDICFARFFDNKNVNYQKVIAVSAPFCAFTFALLFLPISLPGNWLFSYYLAVTLLFRIGYTLVDIPHNAMLGSLSTNSYERTRLSASRIFFNSCAVLVFAFCAGHLLGLLENGSMQNLLIFLLIFSLFYLINIGVCVIPTWHLRAASPQVSSEQSFAVALKMLMQNKPFLILLLFTLISDALMSIFSKSSVYYASVVLGDDTKATSLIVGLAIGKIIAMPMFSRIAESVEKHQAMIFACLGKAVAIAIFWLWSPTTVSSAFTCYFIYGIFSGGLHMLVWSALPDTIEYGKHHFKTFNSALTFGVFHVVMRVGNGISFGLIALMLMMLDYPAGGENLVDNLIRAISILAGMGALLAPVILLFYPLSHAMHQELAQEKSTANSSIH</sequence>
<dbReference type="PANTHER" id="PTHR11328">
    <property type="entry name" value="MAJOR FACILITATOR SUPERFAMILY DOMAIN-CONTAINING PROTEIN"/>
    <property type="match status" value="1"/>
</dbReference>
<evidence type="ECO:0000313" key="3">
    <source>
        <dbReference type="EMBL" id="QJR80715.1"/>
    </source>
</evidence>
<dbReference type="Gene3D" id="1.20.1250.20">
    <property type="entry name" value="MFS general substrate transporter like domains"/>
    <property type="match status" value="2"/>
</dbReference>
<feature type="transmembrane region" description="Helical" evidence="2">
    <location>
        <begin position="361"/>
        <end position="385"/>
    </location>
</feature>
<proteinExistence type="inferred from homology"/>
<gene>
    <name evidence="3" type="ORF">CA267_007945</name>
</gene>
<organism evidence="3 4">
    <name type="scientific">Alteromonas pelagimontana</name>
    <dbReference type="NCBI Taxonomy" id="1858656"/>
    <lineage>
        <taxon>Bacteria</taxon>
        <taxon>Pseudomonadati</taxon>
        <taxon>Pseudomonadota</taxon>
        <taxon>Gammaproteobacteria</taxon>
        <taxon>Alteromonadales</taxon>
        <taxon>Alteromonadaceae</taxon>
        <taxon>Alteromonas/Salinimonas group</taxon>
        <taxon>Alteromonas</taxon>
    </lineage>
</organism>
<dbReference type="RefSeq" id="WP_075607984.1">
    <property type="nucleotide sequence ID" value="NZ_CP052766.1"/>
</dbReference>
<dbReference type="KEGG" id="apel:CA267_007945"/>
<dbReference type="GO" id="GO:0005886">
    <property type="term" value="C:plasma membrane"/>
    <property type="evidence" value="ECO:0007669"/>
    <property type="project" value="TreeGrafter"/>
</dbReference>
<dbReference type="InterPro" id="IPR036259">
    <property type="entry name" value="MFS_trans_sf"/>
</dbReference>
<feature type="transmembrane region" description="Helical" evidence="2">
    <location>
        <begin position="30"/>
        <end position="56"/>
    </location>
</feature>
<feature type="transmembrane region" description="Helical" evidence="2">
    <location>
        <begin position="397"/>
        <end position="420"/>
    </location>
</feature>
<dbReference type="Proteomes" id="UP000219285">
    <property type="component" value="Chromosome"/>
</dbReference>
<dbReference type="Pfam" id="PF13347">
    <property type="entry name" value="MFS_2"/>
    <property type="match status" value="1"/>
</dbReference>
<feature type="transmembrane region" description="Helical" evidence="2">
    <location>
        <begin position="104"/>
        <end position="121"/>
    </location>
</feature>
<keyword evidence="2" id="KW-0812">Transmembrane</keyword>
<reference evidence="4" key="1">
    <citation type="submission" date="2014-12" db="EMBL/GenBank/DDBJ databases">
        <title>Complete genome sequence of a multi-drug resistant Klebsiella pneumoniae.</title>
        <authorList>
            <person name="Hua X."/>
            <person name="Chen Q."/>
            <person name="Li X."/>
            <person name="Feng Y."/>
            <person name="Ruan Z."/>
            <person name="Yu Y."/>
        </authorList>
    </citation>
    <scope>NUCLEOTIDE SEQUENCE [LARGE SCALE GENOMIC DNA]</scope>
    <source>
        <strain evidence="4">5.12</strain>
    </source>
</reference>
<feature type="transmembrane region" description="Helical" evidence="2">
    <location>
        <begin position="227"/>
        <end position="244"/>
    </location>
</feature>
<keyword evidence="2" id="KW-0472">Membrane</keyword>
<protein>
    <submittedName>
        <fullName evidence="3">MFS transporter</fullName>
    </submittedName>
</protein>
<evidence type="ECO:0000256" key="2">
    <source>
        <dbReference type="SAM" id="Phobius"/>
    </source>
</evidence>
<accession>A0A6M4MDQ2</accession>
<feature type="transmembrane region" description="Helical" evidence="2">
    <location>
        <begin position="322"/>
        <end position="340"/>
    </location>
</feature>
<reference evidence="3 4" key="2">
    <citation type="submission" date="2020-04" db="EMBL/GenBank/DDBJ databases">
        <title>Complete genome sequence of Alteromonas pelagimontana 5.12T.</title>
        <authorList>
            <person name="Sinha R.K."/>
            <person name="Krishnan K.P."/>
            <person name="Kurian J.P."/>
        </authorList>
    </citation>
    <scope>NUCLEOTIDE SEQUENCE [LARGE SCALE GENOMIC DNA]</scope>
    <source>
        <strain evidence="3 4">5.12</strain>
    </source>
</reference>
<feature type="transmembrane region" description="Helical" evidence="2">
    <location>
        <begin position="177"/>
        <end position="199"/>
    </location>
</feature>
<dbReference type="GO" id="GO:0008643">
    <property type="term" value="P:carbohydrate transport"/>
    <property type="evidence" value="ECO:0007669"/>
    <property type="project" value="InterPro"/>
</dbReference>
<feature type="transmembrane region" description="Helical" evidence="2">
    <location>
        <begin position="264"/>
        <end position="280"/>
    </location>
</feature>
<keyword evidence="4" id="KW-1185">Reference proteome</keyword>
<dbReference type="InterPro" id="IPR039672">
    <property type="entry name" value="MFS_2"/>
</dbReference>
<comment type="similarity">
    <text evidence="1">Belongs to the sodium:galactoside symporter (TC 2.A.2) family.</text>
</comment>
<name>A0A6M4MDQ2_9ALTE</name>
<dbReference type="PANTHER" id="PTHR11328:SF24">
    <property type="entry name" value="MAJOR FACILITATOR SUPERFAMILY (MFS) PROFILE DOMAIN-CONTAINING PROTEIN"/>
    <property type="match status" value="1"/>
</dbReference>
<dbReference type="AlphaFoldDB" id="A0A6M4MDQ2"/>
<feature type="transmembrane region" description="Helical" evidence="2">
    <location>
        <begin position="292"/>
        <end position="310"/>
    </location>
</feature>
<keyword evidence="2" id="KW-1133">Transmembrane helix</keyword>
<feature type="transmembrane region" description="Helical" evidence="2">
    <location>
        <begin position="77"/>
        <end position="98"/>
    </location>
</feature>
<evidence type="ECO:0000313" key="4">
    <source>
        <dbReference type="Proteomes" id="UP000219285"/>
    </source>
</evidence>